<dbReference type="AlphaFoldDB" id="A0A9K3PBK4"/>
<feature type="transmembrane region" description="Helical" evidence="2">
    <location>
        <begin position="190"/>
        <end position="213"/>
    </location>
</feature>
<proteinExistence type="predicted"/>
<feature type="transmembrane region" description="Helical" evidence="2">
    <location>
        <begin position="219"/>
        <end position="240"/>
    </location>
</feature>
<dbReference type="EMBL" id="JAGRRH010000027">
    <property type="protein sequence ID" value="KAG7340811.1"/>
    <property type="molecule type" value="Genomic_DNA"/>
</dbReference>
<feature type="region of interest" description="Disordered" evidence="1">
    <location>
        <begin position="137"/>
        <end position="181"/>
    </location>
</feature>
<gene>
    <name evidence="3" type="ORF">IV203_024354</name>
</gene>
<evidence type="ECO:0000256" key="1">
    <source>
        <dbReference type="SAM" id="MobiDB-lite"/>
    </source>
</evidence>
<keyword evidence="2" id="KW-1133">Transmembrane helix</keyword>
<name>A0A9K3PBK4_9STRA</name>
<feature type="transmembrane region" description="Helical" evidence="2">
    <location>
        <begin position="58"/>
        <end position="85"/>
    </location>
</feature>
<feature type="transmembrane region" description="Helical" evidence="2">
    <location>
        <begin position="252"/>
        <end position="271"/>
    </location>
</feature>
<feature type="transmembrane region" description="Helical" evidence="2">
    <location>
        <begin position="20"/>
        <end position="46"/>
    </location>
</feature>
<accession>A0A9K3PBK4</accession>
<reference evidence="3" key="2">
    <citation type="submission" date="2021-04" db="EMBL/GenBank/DDBJ databases">
        <authorList>
            <person name="Podell S."/>
        </authorList>
    </citation>
    <scope>NUCLEOTIDE SEQUENCE</scope>
    <source>
        <strain evidence="3">Hildebrandi</strain>
    </source>
</reference>
<keyword evidence="4" id="KW-1185">Reference proteome</keyword>
<feature type="transmembrane region" description="Helical" evidence="2">
    <location>
        <begin position="105"/>
        <end position="126"/>
    </location>
</feature>
<evidence type="ECO:0000313" key="3">
    <source>
        <dbReference type="EMBL" id="KAG7340811.1"/>
    </source>
</evidence>
<evidence type="ECO:0000256" key="2">
    <source>
        <dbReference type="SAM" id="Phobius"/>
    </source>
</evidence>
<reference evidence="3" key="1">
    <citation type="journal article" date="2021" name="Sci. Rep.">
        <title>Diploid genomic architecture of Nitzschia inconspicua, an elite biomass production diatom.</title>
        <authorList>
            <person name="Oliver A."/>
            <person name="Podell S."/>
            <person name="Pinowska A."/>
            <person name="Traller J.C."/>
            <person name="Smith S.R."/>
            <person name="McClure R."/>
            <person name="Beliaev A."/>
            <person name="Bohutskyi P."/>
            <person name="Hill E.A."/>
            <person name="Rabines A."/>
            <person name="Zheng H."/>
            <person name="Allen L.Z."/>
            <person name="Kuo A."/>
            <person name="Grigoriev I.V."/>
            <person name="Allen A.E."/>
            <person name="Hazlebeck D."/>
            <person name="Allen E.E."/>
        </authorList>
    </citation>
    <scope>NUCLEOTIDE SEQUENCE</scope>
    <source>
        <strain evidence="3">Hildebrandi</strain>
    </source>
</reference>
<protein>
    <submittedName>
        <fullName evidence="3">Uncharacterized protein</fullName>
    </submittedName>
</protein>
<keyword evidence="2" id="KW-0472">Membrane</keyword>
<dbReference type="OrthoDB" id="48910at2759"/>
<keyword evidence="2" id="KW-0812">Transmembrane</keyword>
<evidence type="ECO:0000313" key="4">
    <source>
        <dbReference type="Proteomes" id="UP000693970"/>
    </source>
</evidence>
<sequence>MADDSSEEGWSATVFSCSYQGLLGATTLVLLTTIDDCVWLIPFLAVPPSRRGEGIVHALVFLTTLVMLSLGLCLVTVIVSTVLLSKTVEAQVQSSSDHSTTLENADLILGAIGALWCWAIAAYLIFKRWRKKRKKQQLGRVQEASNNTSGGDDDTQSARGGGHYGSIPPEENQQQDADSRNEKPPNVGMVILLTFLGFLDELVYFPSLILGNIFSVAELIVGTFLAGCVMIAIVTVALAPCQPIIDWIDDHIKLYMVVTMFAILLTIQVIYDLLR</sequence>
<dbReference type="Proteomes" id="UP000693970">
    <property type="component" value="Unassembled WGS sequence"/>
</dbReference>
<organism evidence="3 4">
    <name type="scientific">Nitzschia inconspicua</name>
    <dbReference type="NCBI Taxonomy" id="303405"/>
    <lineage>
        <taxon>Eukaryota</taxon>
        <taxon>Sar</taxon>
        <taxon>Stramenopiles</taxon>
        <taxon>Ochrophyta</taxon>
        <taxon>Bacillariophyta</taxon>
        <taxon>Bacillariophyceae</taxon>
        <taxon>Bacillariophycidae</taxon>
        <taxon>Bacillariales</taxon>
        <taxon>Bacillariaceae</taxon>
        <taxon>Nitzschia</taxon>
    </lineage>
</organism>
<comment type="caution">
    <text evidence="3">The sequence shown here is derived from an EMBL/GenBank/DDBJ whole genome shotgun (WGS) entry which is preliminary data.</text>
</comment>